<dbReference type="InterPro" id="IPR011990">
    <property type="entry name" value="TPR-like_helical_dom_sf"/>
</dbReference>
<dbReference type="OrthoDB" id="9780343at2"/>
<dbReference type="Pfam" id="PF09986">
    <property type="entry name" value="DUF2225"/>
    <property type="match status" value="1"/>
</dbReference>
<accession>A0A1G7TG35</accession>
<dbReference type="EMBL" id="FNCP01000002">
    <property type="protein sequence ID" value="SDG34151.1"/>
    <property type="molecule type" value="Genomic_DNA"/>
</dbReference>
<dbReference type="SUPFAM" id="SSF81901">
    <property type="entry name" value="HCP-like"/>
    <property type="match status" value="1"/>
</dbReference>
<gene>
    <name evidence="1" type="ORF">SAMN05443529_102223</name>
</gene>
<name>A0A1G7TG35_9FIRM</name>
<proteinExistence type="predicted"/>
<dbReference type="RefSeq" id="WP_092329616.1">
    <property type="nucleotide sequence ID" value="NZ_FNCP01000002.1"/>
</dbReference>
<organism evidence="1 2">
    <name type="scientific">Desulfosporosinus hippei DSM 8344</name>
    <dbReference type="NCBI Taxonomy" id="1121419"/>
    <lineage>
        <taxon>Bacteria</taxon>
        <taxon>Bacillati</taxon>
        <taxon>Bacillota</taxon>
        <taxon>Clostridia</taxon>
        <taxon>Eubacteriales</taxon>
        <taxon>Desulfitobacteriaceae</taxon>
        <taxon>Desulfosporosinus</taxon>
    </lineage>
</organism>
<protein>
    <recommendedName>
        <fullName evidence="3">DUF2225 domain-containing protein</fullName>
    </recommendedName>
</protein>
<evidence type="ECO:0000313" key="2">
    <source>
        <dbReference type="Proteomes" id="UP000198656"/>
    </source>
</evidence>
<evidence type="ECO:0000313" key="1">
    <source>
        <dbReference type="EMBL" id="SDG34151.1"/>
    </source>
</evidence>
<evidence type="ECO:0008006" key="3">
    <source>
        <dbReference type="Google" id="ProtNLM"/>
    </source>
</evidence>
<sequence>MTSINPFYEKKLTCLFCGSSFNTQKVRSRFSVPYKTDSDFCPHFREGNYNPHFYYVSVCPECGFAFSEEFSDQFPLGTKEIINSHIAKHWTKRNFGEARDFQQALESYKLAILSGTLKKEKNAVLAGLSLRLAWLYRTADDKEQEKRFLGLALKAYEDSFIHTDFVNTSMSEIKVLFMIGEISRRLEQYKKAVLYFGKVIQHKNADEEPKVVRFAREQWRETTEELRKGTPKT</sequence>
<keyword evidence="2" id="KW-1185">Reference proteome</keyword>
<dbReference type="STRING" id="1121419.SAMN05443529_102223"/>
<dbReference type="Proteomes" id="UP000198656">
    <property type="component" value="Unassembled WGS sequence"/>
</dbReference>
<dbReference type="AlphaFoldDB" id="A0A1G7TG35"/>
<reference evidence="2" key="1">
    <citation type="submission" date="2016-10" db="EMBL/GenBank/DDBJ databases">
        <authorList>
            <person name="Varghese N."/>
            <person name="Submissions S."/>
        </authorList>
    </citation>
    <scope>NUCLEOTIDE SEQUENCE [LARGE SCALE GENOMIC DNA]</scope>
    <source>
        <strain evidence="2">DSM 8344</strain>
    </source>
</reference>
<dbReference type="Gene3D" id="1.25.40.10">
    <property type="entry name" value="Tetratricopeptide repeat domain"/>
    <property type="match status" value="1"/>
</dbReference>
<dbReference type="InterPro" id="IPR018708">
    <property type="entry name" value="DUF2225"/>
</dbReference>